<dbReference type="EMBL" id="JH159157">
    <property type="protein sequence ID" value="EGZ11949.1"/>
    <property type="molecule type" value="Genomic_DNA"/>
</dbReference>
<protein>
    <recommendedName>
        <fullName evidence="3">BED-type domain-containing protein</fullName>
    </recommendedName>
</protein>
<dbReference type="InterPro" id="IPR012337">
    <property type="entry name" value="RNaseH-like_sf"/>
</dbReference>
<dbReference type="KEGG" id="psoj:PHYSODRAFT_250686"/>
<organism evidence="1 2">
    <name type="scientific">Phytophthora sojae (strain P6497)</name>
    <name type="common">Soybean stem and root rot agent</name>
    <name type="synonym">Phytophthora megasperma f. sp. glycines</name>
    <dbReference type="NCBI Taxonomy" id="1094619"/>
    <lineage>
        <taxon>Eukaryota</taxon>
        <taxon>Sar</taxon>
        <taxon>Stramenopiles</taxon>
        <taxon>Oomycota</taxon>
        <taxon>Peronosporomycetes</taxon>
        <taxon>Peronosporales</taxon>
        <taxon>Peronosporaceae</taxon>
        <taxon>Phytophthora</taxon>
    </lineage>
</organism>
<proteinExistence type="predicted"/>
<reference evidence="1 2" key="1">
    <citation type="journal article" date="2006" name="Science">
        <title>Phytophthora genome sequences uncover evolutionary origins and mechanisms of pathogenesis.</title>
        <authorList>
            <person name="Tyler B.M."/>
            <person name="Tripathy S."/>
            <person name="Zhang X."/>
            <person name="Dehal P."/>
            <person name="Jiang R.H."/>
            <person name="Aerts A."/>
            <person name="Arredondo F.D."/>
            <person name="Baxter L."/>
            <person name="Bensasson D."/>
            <person name="Beynon J.L."/>
            <person name="Chapman J."/>
            <person name="Damasceno C.M."/>
            <person name="Dorrance A.E."/>
            <person name="Dou D."/>
            <person name="Dickerman A.W."/>
            <person name="Dubchak I.L."/>
            <person name="Garbelotto M."/>
            <person name="Gijzen M."/>
            <person name="Gordon S.G."/>
            <person name="Govers F."/>
            <person name="Grunwald N.J."/>
            <person name="Huang W."/>
            <person name="Ivors K.L."/>
            <person name="Jones R.W."/>
            <person name="Kamoun S."/>
            <person name="Krampis K."/>
            <person name="Lamour K.H."/>
            <person name="Lee M.K."/>
            <person name="McDonald W.H."/>
            <person name="Medina M."/>
            <person name="Meijer H.J."/>
            <person name="Nordberg E.K."/>
            <person name="Maclean D.J."/>
            <person name="Ospina-Giraldo M.D."/>
            <person name="Morris P.F."/>
            <person name="Phuntumart V."/>
            <person name="Putnam N.H."/>
            <person name="Rash S."/>
            <person name="Rose J.K."/>
            <person name="Sakihama Y."/>
            <person name="Salamov A.A."/>
            <person name="Savidor A."/>
            <person name="Scheuring C.F."/>
            <person name="Smith B.M."/>
            <person name="Sobral B.W."/>
            <person name="Terry A."/>
            <person name="Torto-Alalibo T.A."/>
            <person name="Win J."/>
            <person name="Xu Z."/>
            <person name="Zhang H."/>
            <person name="Grigoriev I.V."/>
            <person name="Rokhsar D.S."/>
            <person name="Boore J.L."/>
        </authorList>
    </citation>
    <scope>NUCLEOTIDE SEQUENCE [LARGE SCALE GENOMIC DNA]</scope>
    <source>
        <strain evidence="1 2">P6497</strain>
    </source>
</reference>
<dbReference type="RefSeq" id="XP_009532282.1">
    <property type="nucleotide sequence ID" value="XM_009533987.1"/>
</dbReference>
<evidence type="ECO:0000313" key="2">
    <source>
        <dbReference type="Proteomes" id="UP000002640"/>
    </source>
</evidence>
<dbReference type="SUPFAM" id="SSF53098">
    <property type="entry name" value="Ribonuclease H-like"/>
    <property type="match status" value="1"/>
</dbReference>
<gene>
    <name evidence="1" type="ORF">PHYSODRAFT_250686</name>
</gene>
<name>G4ZY43_PHYSP</name>
<keyword evidence="2" id="KW-1185">Reference proteome</keyword>
<dbReference type="InParanoid" id="G4ZY43"/>
<dbReference type="AlphaFoldDB" id="G4ZY43"/>
<sequence length="484" mass="55274">MRSQTSFTTKQVCTYFFTPLLDEQDEPTEHFCCQCGTVRKQDVKMGYSNLFSHVLKQHPDYVTTLANSGFNSGTLVIFIDQKSQTVYGWLDFVTECNLPFSFYERPTVDKYTTMKRICTEMLLKYAVLVTKEVEIGISAFIPLEFGIMLDGWSFHSEHYVAVFAVFEHDQRSEKVLLVLAPIADDSVEDQTAESHVAFLTGILPFFKRGTSSIIYLLSDNCSVNTRLADLLQVPFIGCASHRLNLAVNVYLSDYEPLLEQMQQLMRKLRGLSKANRLRQKTNLRRVLRQATRWGSTFKMLERYFDLRDALDTDDDDIVSLMPTRRQESRLRALRDQLRDFQSGTMKLQEDSNTLLDVRDIFDALVEKHPVVDKYLAADAAIVKDPDFEAACVLALADKTEELTEDQQFMLSPFETVASATVTPSPGGRPQSFADQVLWARKKQRTSQKKFGGGMLPVHFETVLFLKLNRRFWNAGTVTKVVNGE</sequence>
<dbReference type="GeneID" id="20638073"/>
<dbReference type="PANTHER" id="PTHR40866">
    <property type="entry name" value="BED-TYPE DOMAIN-CONTAINING PROTEIN"/>
    <property type="match status" value="1"/>
</dbReference>
<evidence type="ECO:0008006" key="3">
    <source>
        <dbReference type="Google" id="ProtNLM"/>
    </source>
</evidence>
<dbReference type="Proteomes" id="UP000002640">
    <property type="component" value="Unassembled WGS sequence"/>
</dbReference>
<dbReference type="PANTHER" id="PTHR40866:SF1">
    <property type="entry name" value="BED-TYPE DOMAIN-CONTAINING PROTEIN"/>
    <property type="match status" value="1"/>
</dbReference>
<accession>G4ZY43</accession>
<evidence type="ECO:0000313" key="1">
    <source>
        <dbReference type="EMBL" id="EGZ11949.1"/>
    </source>
</evidence>